<protein>
    <submittedName>
        <fullName evidence="1">Uncharacterized protein</fullName>
    </submittedName>
</protein>
<accession>A0A3M6U2H0</accession>
<feature type="non-terminal residue" evidence="1">
    <location>
        <position position="1"/>
    </location>
</feature>
<dbReference type="EMBL" id="RCHS01002370">
    <property type="protein sequence ID" value="RMX47817.1"/>
    <property type="molecule type" value="Genomic_DNA"/>
</dbReference>
<dbReference type="Proteomes" id="UP000275408">
    <property type="component" value="Unassembled WGS sequence"/>
</dbReference>
<dbReference type="PANTHER" id="PTHR10773">
    <property type="entry name" value="DNA-DIRECTED RNA POLYMERASES I, II, AND III SUBUNIT RPABC2"/>
    <property type="match status" value="1"/>
</dbReference>
<evidence type="ECO:0000313" key="2">
    <source>
        <dbReference type="Proteomes" id="UP000275408"/>
    </source>
</evidence>
<reference evidence="1 2" key="1">
    <citation type="journal article" date="2018" name="Sci. Rep.">
        <title>Comparative analysis of the Pocillopora damicornis genome highlights role of immune system in coral evolution.</title>
        <authorList>
            <person name="Cunning R."/>
            <person name="Bay R.A."/>
            <person name="Gillette P."/>
            <person name="Baker A.C."/>
            <person name="Traylor-Knowles N."/>
        </authorList>
    </citation>
    <scope>NUCLEOTIDE SEQUENCE [LARGE SCALE GENOMIC DNA]</scope>
    <source>
        <strain evidence="1">RSMAS</strain>
        <tissue evidence="1">Whole animal</tissue>
    </source>
</reference>
<organism evidence="1 2">
    <name type="scientific">Pocillopora damicornis</name>
    <name type="common">Cauliflower coral</name>
    <name type="synonym">Millepora damicornis</name>
    <dbReference type="NCBI Taxonomy" id="46731"/>
    <lineage>
        <taxon>Eukaryota</taxon>
        <taxon>Metazoa</taxon>
        <taxon>Cnidaria</taxon>
        <taxon>Anthozoa</taxon>
        <taxon>Hexacorallia</taxon>
        <taxon>Scleractinia</taxon>
        <taxon>Astrocoeniina</taxon>
        <taxon>Pocilloporidae</taxon>
        <taxon>Pocillopora</taxon>
    </lineage>
</organism>
<gene>
    <name evidence="1" type="ORF">pdam_00008522</name>
</gene>
<comment type="caution">
    <text evidence="1">The sequence shown here is derived from an EMBL/GenBank/DDBJ whole genome shotgun (WGS) entry which is preliminary data.</text>
</comment>
<proteinExistence type="predicted"/>
<sequence>KEAEGGVELVSKHFQDMDKILGKREAINPQHVCKEAFMSIYGITKRRVQTIQSRACPIDLRGHHGNRPNKVLEEYKDKVRAHISSFPRQTSHYSRKDNPDREYLEPGWSVQRMYYNYLDMNEPAVLERECEIIRCQQENTTPIPPKLKAHILLHTYRDIFNGEFNLGFALPRTDTCTTCDKLALIVRSSKGAEKEKLEKELEEHHKLAESAFTMRKDDKARAVRSWVGKPRRVCSSGVNHCSKDALDMITYDFQQNLETPNLQHNDTFYKRQLWTYNFGIHDCVSNQGYMFMWDETTAKRGSVEVANCLYDFLTEFNTGAR</sequence>
<dbReference type="PANTHER" id="PTHR10773:SF19">
    <property type="match status" value="1"/>
</dbReference>
<evidence type="ECO:0000313" key="1">
    <source>
        <dbReference type="EMBL" id="RMX47817.1"/>
    </source>
</evidence>
<name>A0A3M6U2H0_POCDA</name>
<dbReference type="AlphaFoldDB" id="A0A3M6U2H0"/>
<keyword evidence="2" id="KW-1185">Reference proteome</keyword>
<dbReference type="OrthoDB" id="5983632at2759"/>